<name>A0ABC8AWT2_9NOCA</name>
<dbReference type="RefSeq" id="WP_071344169.1">
    <property type="nucleotide sequence ID" value="NZ_CP017839.1"/>
</dbReference>
<dbReference type="GO" id="GO:0008677">
    <property type="term" value="F:2-dehydropantoate 2-reductase activity"/>
    <property type="evidence" value="ECO:0007669"/>
    <property type="project" value="UniProtKB-EC"/>
</dbReference>
<keyword evidence="2" id="KW-0560">Oxidoreductase</keyword>
<dbReference type="EC" id="1.1.1.169" evidence="2"/>
<accession>A0ABC8AWT2</accession>
<dbReference type="InterPro" id="IPR013332">
    <property type="entry name" value="KPR_N"/>
</dbReference>
<sequence>MQNSVGGVTRVLVLGAGVIGRVYAARLAAAGTDVELLARGSTLRALARQPITLRSRGRSQRVPVSVVDTARGRYHAVLVAVRRDQLDSALAQLDSIDCGEVVTLCNHPLGLDELRARIGPERLIAGLPGVGGYLADDGGVEYLEIRQQPTTLEQRGGHEPAIAEMLRRAGFAVATTGRMDDWLATHAVFIVAMCAALERAGYDASALAHDRPALAALVRAVRAGFRGLGDRGIETVPAGLVFLFTRTPTAFAAAYWGRALRGPLGAVAFAPHARAARDTEIAALRADVARLLPPGTAPDLDAFLSGGGVTSNPHRPNASR</sequence>
<dbReference type="KEGG" id="nsr:NS506_04679"/>
<evidence type="ECO:0000259" key="1">
    <source>
        <dbReference type="Pfam" id="PF02558"/>
    </source>
</evidence>
<protein>
    <submittedName>
        <fullName evidence="2">2-dehydropantoate 2-reductase</fullName>
        <ecNumber evidence="2">1.1.1.169</ecNumber>
    </submittedName>
</protein>
<dbReference type="InterPro" id="IPR036291">
    <property type="entry name" value="NAD(P)-bd_dom_sf"/>
</dbReference>
<proteinExistence type="predicted"/>
<dbReference type="SUPFAM" id="SSF51735">
    <property type="entry name" value="NAD(P)-binding Rossmann-fold domains"/>
    <property type="match status" value="1"/>
</dbReference>
<dbReference type="AlphaFoldDB" id="A0ABC8AWT2"/>
<dbReference type="Gene3D" id="3.40.50.720">
    <property type="entry name" value="NAD(P)-binding Rossmann-like Domain"/>
    <property type="match status" value="1"/>
</dbReference>
<organism evidence="2 3">
    <name type="scientific">Nocardia seriolae</name>
    <dbReference type="NCBI Taxonomy" id="37332"/>
    <lineage>
        <taxon>Bacteria</taxon>
        <taxon>Bacillati</taxon>
        <taxon>Actinomycetota</taxon>
        <taxon>Actinomycetes</taxon>
        <taxon>Mycobacteriales</taxon>
        <taxon>Nocardiaceae</taxon>
        <taxon>Nocardia</taxon>
    </lineage>
</organism>
<dbReference type="EMBL" id="CP017839">
    <property type="protein sequence ID" value="APA98725.1"/>
    <property type="molecule type" value="Genomic_DNA"/>
</dbReference>
<evidence type="ECO:0000313" key="2">
    <source>
        <dbReference type="EMBL" id="APA98725.1"/>
    </source>
</evidence>
<evidence type="ECO:0000313" key="3">
    <source>
        <dbReference type="Proteomes" id="UP000180166"/>
    </source>
</evidence>
<reference evidence="2 3" key="1">
    <citation type="submission" date="2016-10" db="EMBL/GenBank/DDBJ databases">
        <title>Genome sequence of Nocardia seriolae strain EM150506, isolated from Anguila japonica.</title>
        <authorList>
            <person name="Han H.-J."/>
        </authorList>
    </citation>
    <scope>NUCLEOTIDE SEQUENCE [LARGE SCALE GENOMIC DNA]</scope>
    <source>
        <strain evidence="2 3">EM150506</strain>
    </source>
</reference>
<dbReference type="Pfam" id="PF02558">
    <property type="entry name" value="ApbA"/>
    <property type="match status" value="1"/>
</dbReference>
<gene>
    <name evidence="2" type="primary">panE</name>
    <name evidence="2" type="ORF">NS506_04679</name>
</gene>
<dbReference type="Proteomes" id="UP000180166">
    <property type="component" value="Chromosome"/>
</dbReference>
<feature type="domain" description="Ketopantoate reductase N-terminal" evidence="1">
    <location>
        <begin position="11"/>
        <end position="149"/>
    </location>
</feature>